<evidence type="ECO:0000256" key="5">
    <source>
        <dbReference type="ARBA" id="ARBA00022792"/>
    </source>
</evidence>
<dbReference type="PANTHER" id="PTHR43876">
    <property type="entry name" value="UBIQUINONE BIOSYNTHESIS MONOOXYGENASE COQ6, MITOCHONDRIAL"/>
    <property type="match status" value="1"/>
</dbReference>
<comment type="catalytic activity">
    <reaction evidence="11">
        <text>a 4-hydroxy-3-(all-trans-polyprenyl)benzoate + 2 reduced [2Fe-2S]-[ferredoxin] + O2 + 2 H(+) = a 3,4-dihydroxy-5-(all-trans-polyprenyl)benzoate + 2 oxidized [2Fe-2S]-[ferredoxin] + H2O</text>
        <dbReference type="Rhea" id="RHEA:81195"/>
        <dbReference type="Rhea" id="RHEA-COMP:9514"/>
        <dbReference type="Rhea" id="RHEA-COMP:10000"/>
        <dbReference type="Rhea" id="RHEA-COMP:10001"/>
        <dbReference type="Rhea" id="RHEA-COMP:10930"/>
        <dbReference type="ChEBI" id="CHEBI:15377"/>
        <dbReference type="ChEBI" id="CHEBI:15378"/>
        <dbReference type="ChEBI" id="CHEBI:15379"/>
        <dbReference type="ChEBI" id="CHEBI:33737"/>
        <dbReference type="ChEBI" id="CHEBI:33738"/>
        <dbReference type="ChEBI" id="CHEBI:64694"/>
        <dbReference type="ChEBI" id="CHEBI:78396"/>
        <dbReference type="EC" id="1.14.15.45"/>
    </reaction>
</comment>
<comment type="similarity">
    <text evidence="2 11">Belongs to the UbiH/COQ6 family.</text>
</comment>
<dbReference type="EC" id="1.14.15.45" evidence="11"/>
<evidence type="ECO:0000256" key="10">
    <source>
        <dbReference type="ARBA" id="ARBA00023136"/>
    </source>
</evidence>
<evidence type="ECO:0000313" key="16">
    <source>
        <dbReference type="Proteomes" id="UP000094336"/>
    </source>
</evidence>
<keyword evidence="8 11" id="KW-0503">Monooxygenase</keyword>
<dbReference type="SUPFAM" id="SSF51905">
    <property type="entry name" value="FAD/NAD(P)-binding domain"/>
    <property type="match status" value="1"/>
</dbReference>
<dbReference type="GO" id="GO:0106364">
    <property type="term" value="F:4-hydroxy-3-all-trans-polyprenylbenzoate oxygenase activity"/>
    <property type="evidence" value="ECO:0007669"/>
    <property type="project" value="UniProtKB-EC"/>
</dbReference>
<dbReference type="InterPro" id="IPR010971">
    <property type="entry name" value="UbiH/COQ6"/>
</dbReference>
<dbReference type="NCBIfam" id="TIGR01988">
    <property type="entry name" value="Ubi-OHases"/>
    <property type="match status" value="1"/>
</dbReference>
<comment type="catalytic activity">
    <reaction evidence="11">
        <text>a 2-methoxy-6-(all-trans-polyprenyl)phenol + 2 reduced [2Fe-2S]-[ferredoxin] + O2 + 2 H(+) = a 2-methoxy-6-(all-trans-polyprenyl)benzene-1,4-diol + 2 oxidized [2Fe-2S]-[ferredoxin] + H2O</text>
        <dbReference type="Rhea" id="RHEA:81183"/>
        <dbReference type="Rhea" id="RHEA-COMP:9551"/>
        <dbReference type="Rhea" id="RHEA-COMP:10000"/>
        <dbReference type="Rhea" id="RHEA-COMP:10001"/>
        <dbReference type="Rhea" id="RHEA-COMP:10858"/>
        <dbReference type="ChEBI" id="CHEBI:15377"/>
        <dbReference type="ChEBI" id="CHEBI:15378"/>
        <dbReference type="ChEBI" id="CHEBI:15379"/>
        <dbReference type="ChEBI" id="CHEBI:33737"/>
        <dbReference type="ChEBI" id="CHEBI:33738"/>
        <dbReference type="ChEBI" id="CHEBI:62731"/>
        <dbReference type="ChEBI" id="CHEBI:84166"/>
        <dbReference type="EC" id="1.14.15.46"/>
    </reaction>
</comment>
<dbReference type="STRING" id="984486.A0A1E3QRM1"/>
<dbReference type="InterPro" id="IPR002938">
    <property type="entry name" value="FAD-bd"/>
</dbReference>
<comment type="subcellular location">
    <subcellularLocation>
        <location evidence="11">Mitochondrion inner membrane</location>
        <topology evidence="11">Peripheral membrane protein</topology>
        <orientation evidence="11">Matrix side</orientation>
    </subcellularLocation>
</comment>
<keyword evidence="5 11" id="KW-0999">Mitochondrion inner membrane</keyword>
<dbReference type="Pfam" id="PF25318">
    <property type="entry name" value="WHD_GDS1"/>
    <property type="match status" value="1"/>
</dbReference>
<evidence type="ECO:0000259" key="13">
    <source>
        <dbReference type="Pfam" id="PF01494"/>
    </source>
</evidence>
<sequence>MALAERRPLGYAVSSPSFNAAPLSVSAAVAAANNAALRKERDSTPQYTVDAPKRGGVSDNFEESPSPFTDDNKPLTPDTSVSPSDLSPSSHPLGKIERSPSPLVADPTSPARSKESPLSTATSPGKESKKDKLPKQLRVPAATGISTTIPVTGERPKPERHASLEDDVLYAIFEILHEKDAEGAGMTVKQVCDILIEKHPDMAKLSSKTSNLVSAKLNAYVKRVEKGEKSLIYALSRDWADASPKRMVYVYRGLLAKDFHVHVQALVESKKEADEKSGNPLLATPATSASSQSFTTTKNVLKDSFTPDDFKTNSGNKQRRATMYDIRPVKSTFLESPIDFRNLHLSGIPYSVAPVTASLAGTSSIMSTLVERDASSLRDLKLRALDMKTEDESPQASDLDMSDYIDEEEELDSEDETSRPFFRNKAKRSKSMSALSNVKRPRPMTAAAAAPRIPRNSISTAEHAAVLEALSPPDSIVSVTSAYAGVLSDSSASSEPAISQKWLKVVRSGFLTQDIGAPEDISLSELDILFDPTLTDICIIGGGPAGLTLLTALKNSPVTSNLKCTLVEGGDLQKIRSFVHEPPVNFSNRVSSLTPVSVEFLEKINAWQLVNQSRVKYYDNIVAYDGLTDAKISFEQSEIATMCENMNLQSGLLGRIQELDAGLPDSLQSEILDNTRVTNIYKESDTPDDWPIVELSSGEKVKARLLIGADGFNSPVRTFAGIESRGWSYNKFGIVASLKLEMEDYRNVAWQRFLRTGPIALLPLPENNATLVWSTTPELSVLLTKISLSKFISLVNAAFICEHTDMEYFYKLARDEATTDAQLADEVSWRIGRLPAAEREEHFPMNVTDVIENTRARFPLKMSHADSYVDARIALVGDAAHTTHPLAGQGLNMGQGDVMCLVECLEVGMQRGLDIGNPLVLEPYFAKRYPENHILLGIVDKLHKIYNTDFEPVVLLRSTGLKVINSLGFMKDAMIKQISGR</sequence>
<feature type="domain" description="FAD-binding" evidence="13">
    <location>
        <begin position="535"/>
        <end position="905"/>
    </location>
</feature>
<evidence type="ECO:0000259" key="14">
    <source>
        <dbReference type="Pfam" id="PF25318"/>
    </source>
</evidence>
<dbReference type="InterPro" id="IPR000689">
    <property type="entry name" value="UbQ_mOase_COQ6"/>
</dbReference>
<proteinExistence type="inferred from homology"/>
<dbReference type="GO" id="GO:0071949">
    <property type="term" value="F:FAD binding"/>
    <property type="evidence" value="ECO:0007669"/>
    <property type="project" value="InterPro"/>
</dbReference>
<dbReference type="RefSeq" id="XP_018985673.1">
    <property type="nucleotide sequence ID" value="XM_019132680.1"/>
</dbReference>
<feature type="compositionally biased region" description="Polar residues" evidence="12">
    <location>
        <begin position="116"/>
        <end position="125"/>
    </location>
</feature>
<keyword evidence="6 11" id="KW-0274">FAD</keyword>
<name>A0A1E3QRM1_9ASCO</name>
<dbReference type="InterPro" id="IPR051205">
    <property type="entry name" value="UbiH/COQ6_monooxygenase"/>
</dbReference>
<dbReference type="OrthoDB" id="683240at2759"/>
<dbReference type="InterPro" id="IPR018168">
    <property type="entry name" value="Ubi_Hdrlase_CS"/>
</dbReference>
<comment type="function">
    <text evidence="11">FAD-dependent monooxygenase required for two non-consecutive steps during ubiquinone biosynthesis. Required for the C5-ring hydroxylation during ubiquinone biosynthesis by catalyzing the hydroxylation of 4-hydroxy-3-(all-trans-polyprenyl)benzoic acid to 3,4-dihydroxy-5-(all-trans-polyprenyl)benzoic acid. Also acts downstream of coq4, for the C1-hydroxylation during ubiquinone biosynthesis by catalyzing the hydroxylation of 2-methoxy-6-(all-trans-polyprenyl)phenol to 2-methoxy-6-(all-trans-polyprenyl)benzene-1,4-diol. The electrons required for the hydroxylation reaction are funneled indirectly to coq6 from NADPH via a ferredoxin/ferredoxin reductase system.</text>
</comment>
<keyword evidence="3 11" id="KW-0285">Flavoprotein</keyword>
<evidence type="ECO:0000256" key="7">
    <source>
        <dbReference type="ARBA" id="ARBA00023002"/>
    </source>
</evidence>
<dbReference type="EC" id="1.14.15.46" evidence="11"/>
<dbReference type="GO" id="GO:0120538">
    <property type="term" value="F:2-methoxy-6-polyprenolphenol 4-hydroxylase activity"/>
    <property type="evidence" value="ECO:0007669"/>
    <property type="project" value="UniProtKB-EC"/>
</dbReference>
<dbReference type="EMBL" id="KV454430">
    <property type="protein sequence ID" value="ODQ80345.1"/>
    <property type="molecule type" value="Genomic_DNA"/>
</dbReference>
<feature type="region of interest" description="Disordered" evidence="12">
    <location>
        <begin position="274"/>
        <end position="295"/>
    </location>
</feature>
<keyword evidence="7 11" id="KW-0560">Oxidoreductase</keyword>
<dbReference type="UniPathway" id="UPA00232"/>
<evidence type="ECO:0000256" key="2">
    <source>
        <dbReference type="ARBA" id="ARBA00005349"/>
    </source>
</evidence>
<evidence type="ECO:0000256" key="3">
    <source>
        <dbReference type="ARBA" id="ARBA00022630"/>
    </source>
</evidence>
<dbReference type="InterPro" id="IPR036188">
    <property type="entry name" value="FAD/NAD-bd_sf"/>
</dbReference>
<comment type="pathway">
    <text evidence="11">Cofactor biosynthesis; ubiquinone biosynthesis.</text>
</comment>
<dbReference type="GeneID" id="30150533"/>
<comment type="cofactor">
    <cofactor evidence="1 11">
        <name>FAD</name>
        <dbReference type="ChEBI" id="CHEBI:57692"/>
    </cofactor>
</comment>
<dbReference type="PRINTS" id="PR00420">
    <property type="entry name" value="RNGMNOXGNASE"/>
</dbReference>
<dbReference type="FunFam" id="3.50.50.60:FF:000021">
    <property type="entry name" value="Ubiquinone biosynthesis monooxygenase COQ6"/>
    <property type="match status" value="1"/>
</dbReference>
<feature type="region of interest" description="Disordered" evidence="12">
    <location>
        <begin position="36"/>
        <end position="138"/>
    </location>
</feature>
<evidence type="ECO:0000256" key="9">
    <source>
        <dbReference type="ARBA" id="ARBA00023128"/>
    </source>
</evidence>
<feature type="compositionally biased region" description="Low complexity" evidence="12">
    <location>
        <begin position="76"/>
        <end position="93"/>
    </location>
</feature>
<evidence type="ECO:0000256" key="1">
    <source>
        <dbReference type="ARBA" id="ARBA00001974"/>
    </source>
</evidence>
<evidence type="ECO:0000256" key="6">
    <source>
        <dbReference type="ARBA" id="ARBA00022827"/>
    </source>
</evidence>
<evidence type="ECO:0000256" key="12">
    <source>
        <dbReference type="SAM" id="MobiDB-lite"/>
    </source>
</evidence>
<feature type="compositionally biased region" description="Low complexity" evidence="12">
    <location>
        <begin position="283"/>
        <end position="295"/>
    </location>
</feature>
<reference evidence="16" key="1">
    <citation type="submission" date="2016-05" db="EMBL/GenBank/DDBJ databases">
        <title>Comparative genomics of biotechnologically important yeasts.</title>
        <authorList>
            <consortium name="DOE Joint Genome Institute"/>
            <person name="Riley R."/>
            <person name="Haridas S."/>
            <person name="Wolfe K.H."/>
            <person name="Lopes M.R."/>
            <person name="Hittinger C.T."/>
            <person name="Goker M."/>
            <person name="Salamov A."/>
            <person name="Wisecaver J."/>
            <person name="Long T.M."/>
            <person name="Aerts A.L."/>
            <person name="Barry K."/>
            <person name="Choi C."/>
            <person name="Clum A."/>
            <person name="Coughlan A.Y."/>
            <person name="Deshpande S."/>
            <person name="Douglass A.P."/>
            <person name="Hanson S.J."/>
            <person name="Klenk H.-P."/>
            <person name="Labutti K."/>
            <person name="Lapidus A."/>
            <person name="Lindquist E."/>
            <person name="Lipzen A."/>
            <person name="Meier-Kolthoff J.P."/>
            <person name="Ohm R.A."/>
            <person name="Otillar R.P."/>
            <person name="Pangilinan J."/>
            <person name="Peng Y."/>
            <person name="Rokas A."/>
            <person name="Rosa C.A."/>
            <person name="Scheuner C."/>
            <person name="Sibirny A.A."/>
            <person name="Slot J.C."/>
            <person name="Stielow J.B."/>
            <person name="Sun H."/>
            <person name="Kurtzman C.P."/>
            <person name="Blackwell M."/>
            <person name="Grigoriev I.V."/>
            <person name="Jeffries T.W."/>
        </authorList>
    </citation>
    <scope>NUCLEOTIDE SEQUENCE [LARGE SCALE GENOMIC DNA]</scope>
    <source>
        <strain evidence="16">NRRL Y-12698</strain>
    </source>
</reference>
<keyword evidence="10 11" id="KW-0472">Membrane</keyword>
<evidence type="ECO:0000313" key="15">
    <source>
        <dbReference type="EMBL" id="ODQ80345.1"/>
    </source>
</evidence>
<feature type="domain" description="GDS1 winged helix" evidence="14">
    <location>
        <begin position="161"/>
        <end position="257"/>
    </location>
</feature>
<dbReference type="PANTHER" id="PTHR43876:SF7">
    <property type="entry name" value="UBIQUINONE BIOSYNTHESIS MONOOXYGENASE COQ6, MITOCHONDRIAL"/>
    <property type="match status" value="1"/>
</dbReference>
<comment type="subunit">
    <text evidence="11">Component of a multi-subunit COQ enzyme complex, composed of at least COQ3, COQ4, COQ5, COQ6, COQ7 and COQ9.</text>
</comment>
<dbReference type="Proteomes" id="UP000094336">
    <property type="component" value="Unassembled WGS sequence"/>
</dbReference>
<evidence type="ECO:0000256" key="11">
    <source>
        <dbReference type="HAMAP-Rule" id="MF_03193"/>
    </source>
</evidence>
<dbReference type="InterPro" id="IPR057511">
    <property type="entry name" value="WH_GDS1"/>
</dbReference>
<dbReference type="HAMAP" id="MF_03193">
    <property type="entry name" value="COQ6_monooxygenase"/>
    <property type="match status" value="1"/>
</dbReference>
<dbReference type="PROSITE" id="PS01304">
    <property type="entry name" value="UBIH"/>
    <property type="match status" value="1"/>
</dbReference>
<organism evidence="15 16">
    <name type="scientific">Babjeviella inositovora NRRL Y-12698</name>
    <dbReference type="NCBI Taxonomy" id="984486"/>
    <lineage>
        <taxon>Eukaryota</taxon>
        <taxon>Fungi</taxon>
        <taxon>Dikarya</taxon>
        <taxon>Ascomycota</taxon>
        <taxon>Saccharomycotina</taxon>
        <taxon>Pichiomycetes</taxon>
        <taxon>Serinales incertae sedis</taxon>
        <taxon>Babjeviella</taxon>
    </lineage>
</organism>
<dbReference type="AlphaFoldDB" id="A0A1E3QRM1"/>
<dbReference type="GO" id="GO:0016712">
    <property type="term" value="F:oxidoreductase activity, acting on paired donors, with incorporation or reduction of molecular oxygen, reduced flavin or flavoprotein as one donor, and incorporation of one atom of oxygen"/>
    <property type="evidence" value="ECO:0007669"/>
    <property type="project" value="UniProtKB-UniRule"/>
</dbReference>
<keyword evidence="16" id="KW-1185">Reference proteome</keyword>
<protein>
    <recommendedName>
        <fullName evidence="11">Ubiquinone biosynthesis monooxygenase COQ6, mitochondrial</fullName>
        <ecNumber evidence="11">1.14.15.45</ecNumber>
    </recommendedName>
    <alternativeName>
        <fullName evidence="11">2-methoxy-6-polyprenolphenol 4-hydroxylase</fullName>
        <ecNumber evidence="11">1.14.15.46</ecNumber>
    </alternativeName>
</protein>
<accession>A0A1E3QRM1</accession>
<evidence type="ECO:0000256" key="4">
    <source>
        <dbReference type="ARBA" id="ARBA00022688"/>
    </source>
</evidence>
<gene>
    <name evidence="11" type="primary">COQ6</name>
    <name evidence="15" type="ORF">BABINDRAFT_7785</name>
</gene>
<evidence type="ECO:0000256" key="8">
    <source>
        <dbReference type="ARBA" id="ARBA00023033"/>
    </source>
</evidence>
<keyword evidence="4 11" id="KW-0831">Ubiquinone biosynthesis</keyword>
<dbReference type="Pfam" id="PF01494">
    <property type="entry name" value="FAD_binding_3"/>
    <property type="match status" value="1"/>
</dbReference>
<dbReference type="GO" id="GO:0031314">
    <property type="term" value="C:extrinsic component of mitochondrial inner membrane"/>
    <property type="evidence" value="ECO:0007669"/>
    <property type="project" value="UniProtKB-UniRule"/>
</dbReference>
<dbReference type="Gene3D" id="3.50.50.60">
    <property type="entry name" value="FAD/NAD(P)-binding domain"/>
    <property type="match status" value="2"/>
</dbReference>
<keyword evidence="9 11" id="KW-0496">Mitochondrion</keyword>